<gene>
    <name evidence="1" type="ORF">POPTR_018G078300</name>
</gene>
<name>U5FII1_POPTR</name>
<dbReference type="AlphaFoldDB" id="U5FII1"/>
<dbReference type="InParanoid" id="U5FII1"/>
<evidence type="ECO:0000313" key="1">
    <source>
        <dbReference type="EMBL" id="PNS93254.1"/>
    </source>
</evidence>
<keyword evidence="2" id="KW-1185">Reference proteome</keyword>
<evidence type="ECO:0000313" key="2">
    <source>
        <dbReference type="Proteomes" id="UP000006729"/>
    </source>
</evidence>
<sequence>MDEGMGIHNYLSRVNRMTTQVVNTRKQLRIKSETSFYKPLVQTILVKRIPLGLNDATIILLENDRF</sequence>
<dbReference type="HOGENOM" id="CLU_2835931_0_0_1"/>
<protein>
    <submittedName>
        <fullName evidence="1">Uncharacterized protein</fullName>
    </submittedName>
</protein>
<reference evidence="1 2" key="1">
    <citation type="journal article" date="2006" name="Science">
        <title>The genome of black cottonwood, Populus trichocarpa (Torr. &amp; Gray).</title>
        <authorList>
            <person name="Tuskan G.A."/>
            <person name="Difazio S."/>
            <person name="Jansson S."/>
            <person name="Bohlmann J."/>
            <person name="Grigoriev I."/>
            <person name="Hellsten U."/>
            <person name="Putnam N."/>
            <person name="Ralph S."/>
            <person name="Rombauts S."/>
            <person name="Salamov A."/>
            <person name="Schein J."/>
            <person name="Sterck L."/>
            <person name="Aerts A."/>
            <person name="Bhalerao R.R."/>
            <person name="Bhalerao R.P."/>
            <person name="Blaudez D."/>
            <person name="Boerjan W."/>
            <person name="Brun A."/>
            <person name="Brunner A."/>
            <person name="Busov V."/>
            <person name="Campbell M."/>
            <person name="Carlson J."/>
            <person name="Chalot M."/>
            <person name="Chapman J."/>
            <person name="Chen G.L."/>
            <person name="Cooper D."/>
            <person name="Coutinho P.M."/>
            <person name="Couturier J."/>
            <person name="Covert S."/>
            <person name="Cronk Q."/>
            <person name="Cunningham R."/>
            <person name="Davis J."/>
            <person name="Degroeve S."/>
            <person name="Dejardin A."/>
            <person name="Depamphilis C."/>
            <person name="Detter J."/>
            <person name="Dirks B."/>
            <person name="Dubchak I."/>
            <person name="Duplessis S."/>
            <person name="Ehlting J."/>
            <person name="Ellis B."/>
            <person name="Gendler K."/>
            <person name="Goodstein D."/>
            <person name="Gribskov M."/>
            <person name="Grimwood J."/>
            <person name="Groover A."/>
            <person name="Gunter L."/>
            <person name="Hamberger B."/>
            <person name="Heinze B."/>
            <person name="Helariutta Y."/>
            <person name="Henrissat B."/>
            <person name="Holligan D."/>
            <person name="Holt R."/>
            <person name="Huang W."/>
            <person name="Islam-Faridi N."/>
            <person name="Jones S."/>
            <person name="Jones-Rhoades M."/>
            <person name="Jorgensen R."/>
            <person name="Joshi C."/>
            <person name="Kangasjarvi J."/>
            <person name="Karlsson J."/>
            <person name="Kelleher C."/>
            <person name="Kirkpatrick R."/>
            <person name="Kirst M."/>
            <person name="Kohler A."/>
            <person name="Kalluri U."/>
            <person name="Larimer F."/>
            <person name="Leebens-Mack J."/>
            <person name="Leple J.C."/>
            <person name="Locascio P."/>
            <person name="Lou Y."/>
            <person name="Lucas S."/>
            <person name="Martin F."/>
            <person name="Montanini B."/>
            <person name="Napoli C."/>
            <person name="Nelson D.R."/>
            <person name="Nelson C."/>
            <person name="Nieminen K."/>
            <person name="Nilsson O."/>
            <person name="Pereda V."/>
            <person name="Peter G."/>
            <person name="Philippe R."/>
            <person name="Pilate G."/>
            <person name="Poliakov A."/>
            <person name="Razumovskaya J."/>
            <person name="Richardson P."/>
            <person name="Rinaldi C."/>
            <person name="Ritland K."/>
            <person name="Rouze P."/>
            <person name="Ryaboy D."/>
            <person name="Schmutz J."/>
            <person name="Schrader J."/>
            <person name="Segerman B."/>
            <person name="Shin H."/>
            <person name="Siddiqui A."/>
            <person name="Sterky F."/>
            <person name="Terry A."/>
            <person name="Tsai C.J."/>
            <person name="Uberbacher E."/>
            <person name="Unneberg P."/>
            <person name="Vahala J."/>
            <person name="Wall K."/>
            <person name="Wessler S."/>
            <person name="Yang G."/>
            <person name="Yin T."/>
            <person name="Douglas C."/>
            <person name="Marra M."/>
            <person name="Sandberg G."/>
            <person name="Van de Peer Y."/>
            <person name="Rokhsar D."/>
        </authorList>
    </citation>
    <scope>NUCLEOTIDE SEQUENCE [LARGE SCALE GENOMIC DNA]</scope>
    <source>
        <strain evidence="2">cv. Nisqually</strain>
    </source>
</reference>
<accession>U5FII1</accession>
<proteinExistence type="predicted"/>
<organism evidence="1 2">
    <name type="scientific">Populus trichocarpa</name>
    <name type="common">Western balsam poplar</name>
    <name type="synonym">Populus balsamifera subsp. trichocarpa</name>
    <dbReference type="NCBI Taxonomy" id="3694"/>
    <lineage>
        <taxon>Eukaryota</taxon>
        <taxon>Viridiplantae</taxon>
        <taxon>Streptophyta</taxon>
        <taxon>Embryophyta</taxon>
        <taxon>Tracheophyta</taxon>
        <taxon>Spermatophyta</taxon>
        <taxon>Magnoliopsida</taxon>
        <taxon>eudicotyledons</taxon>
        <taxon>Gunneridae</taxon>
        <taxon>Pentapetalae</taxon>
        <taxon>rosids</taxon>
        <taxon>fabids</taxon>
        <taxon>Malpighiales</taxon>
        <taxon>Salicaceae</taxon>
        <taxon>Saliceae</taxon>
        <taxon>Populus</taxon>
    </lineage>
</organism>
<dbReference type="Proteomes" id="UP000006729">
    <property type="component" value="Chromosome 18"/>
</dbReference>
<dbReference type="EMBL" id="CM009307">
    <property type="protein sequence ID" value="PNS93254.1"/>
    <property type="molecule type" value="Genomic_DNA"/>
</dbReference>